<evidence type="ECO:0000313" key="2">
    <source>
        <dbReference type="Proteomes" id="UP001369082"/>
    </source>
</evidence>
<dbReference type="SUPFAM" id="SSF158668">
    <property type="entry name" value="MtlR-like"/>
    <property type="match status" value="1"/>
</dbReference>
<dbReference type="InterPro" id="IPR038026">
    <property type="entry name" value="MtlR-like_sf"/>
</dbReference>
<dbReference type="Proteomes" id="UP001369082">
    <property type="component" value="Unassembled WGS sequence"/>
</dbReference>
<dbReference type="Pfam" id="PF05068">
    <property type="entry name" value="MtlR"/>
    <property type="match status" value="1"/>
</dbReference>
<dbReference type="PANTHER" id="PTHR37941:SF1">
    <property type="entry name" value="FUMARASE E-RELATED"/>
    <property type="match status" value="1"/>
</dbReference>
<sequence>MSNKLQENEILESLNASLTVRGFFISVVDIFEELVQSLIERIFLKNDFAVKSVVGPLLHDSGPLGELTVRLKLLYGLGAIPQLVYQDIEGVIKLKNSLNNDIAEYHFTDPLVLDAIKQLSLSKNINMGIFDSLPEEDDFESALYEMQLKRKQEVIKSSLALEVIAICEVLNQDSPF</sequence>
<evidence type="ECO:0000313" key="1">
    <source>
        <dbReference type="EMBL" id="MEL0629644.1"/>
    </source>
</evidence>
<organism evidence="1 2">
    <name type="scientific">Psychromonas aquatilis</name>
    <dbReference type="NCBI Taxonomy" id="2005072"/>
    <lineage>
        <taxon>Bacteria</taxon>
        <taxon>Pseudomonadati</taxon>
        <taxon>Pseudomonadota</taxon>
        <taxon>Gammaproteobacteria</taxon>
        <taxon>Alteromonadales</taxon>
        <taxon>Psychromonadaceae</taxon>
        <taxon>Psychromonas</taxon>
    </lineage>
</organism>
<protein>
    <submittedName>
        <fullName evidence="1">MltR family transcriptional regulator</fullName>
    </submittedName>
</protein>
<dbReference type="PANTHER" id="PTHR37941">
    <property type="entry name" value="FUMARASE E-RELATED"/>
    <property type="match status" value="1"/>
</dbReference>
<accession>A0ABU9GQP1</accession>
<gene>
    <name evidence="1" type="ORF">V6256_08480</name>
</gene>
<dbReference type="RefSeq" id="WP_341597733.1">
    <property type="nucleotide sequence ID" value="NZ_JBAKAZ010000026.1"/>
</dbReference>
<proteinExistence type="predicted"/>
<reference evidence="1 2" key="1">
    <citation type="submission" date="2024-02" db="EMBL/GenBank/DDBJ databases">
        <title>Bacteria isolated from the canopy kelp, Nereocystis luetkeana.</title>
        <authorList>
            <person name="Pfister C.A."/>
            <person name="Younker I.T."/>
            <person name="Light S.H."/>
        </authorList>
    </citation>
    <scope>NUCLEOTIDE SEQUENCE [LARGE SCALE GENOMIC DNA]</scope>
    <source>
        <strain evidence="1 2">TI.1.05</strain>
    </source>
</reference>
<dbReference type="Gene3D" id="1.20.120.330">
    <property type="entry name" value="Nucleotidyltransferases domain 2"/>
    <property type="match status" value="1"/>
</dbReference>
<dbReference type="EMBL" id="JBAKAZ010000026">
    <property type="protein sequence ID" value="MEL0629644.1"/>
    <property type="molecule type" value="Genomic_DNA"/>
</dbReference>
<keyword evidence="2" id="KW-1185">Reference proteome</keyword>
<comment type="caution">
    <text evidence="1">The sequence shown here is derived from an EMBL/GenBank/DDBJ whole genome shotgun (WGS) entry which is preliminary data.</text>
</comment>
<name>A0ABU9GQP1_9GAMM</name>
<dbReference type="NCBIfam" id="NF008234">
    <property type="entry name" value="PRK11001.1"/>
    <property type="match status" value="1"/>
</dbReference>
<dbReference type="InterPro" id="IPR007761">
    <property type="entry name" value="MtlR-like"/>
</dbReference>